<evidence type="ECO:0000313" key="1">
    <source>
        <dbReference type="RefSeq" id="XP_016491197.1"/>
    </source>
</evidence>
<proteinExistence type="predicted"/>
<dbReference type="RefSeq" id="XP_016491197.1">
    <property type="nucleotide sequence ID" value="XM_016635711.1"/>
</dbReference>
<reference evidence="1" key="1">
    <citation type="submission" date="2025-08" db="UniProtKB">
        <authorList>
            <consortium name="RefSeq"/>
        </authorList>
    </citation>
    <scope>IDENTIFICATION</scope>
</reference>
<dbReference type="PANTHER" id="PTHR11439:SF499">
    <property type="entry name" value="PPC DOMAIN-CONTAINING PROTEIN"/>
    <property type="match status" value="1"/>
</dbReference>
<evidence type="ECO:0008006" key="2">
    <source>
        <dbReference type="Google" id="ProtNLM"/>
    </source>
</evidence>
<dbReference type="PANTHER" id="PTHR11439">
    <property type="entry name" value="GAG-POL-RELATED RETROTRANSPOSON"/>
    <property type="match status" value="1"/>
</dbReference>
<dbReference type="OrthoDB" id="1305265at2759"/>
<name>A0A1S4BQM9_TOBAC</name>
<gene>
    <name evidence="1" type="primary">LOC107810885</name>
</gene>
<sequence>MVTLRSVIAIATAKGWVLQKMNVYNAFLQGDLEEEVYIHLSRGFSHSAGAKLVGAPIEVNQKLTISEFDHQFGVENDSLLADPGAYQRLIGRLLYLKITRSDISFTKSKKQNTIAHSSAEAEYKSLASTVAEIMGLVDLFTELGISLTLPAPLYCDSK</sequence>
<dbReference type="KEGG" id="nta:107810885"/>
<dbReference type="CDD" id="cd09272">
    <property type="entry name" value="RNase_HI_RT_Ty1"/>
    <property type="match status" value="1"/>
</dbReference>
<protein>
    <recommendedName>
        <fullName evidence="2">Reverse transcriptase Ty1/copia-type domain-containing protein</fullName>
    </recommendedName>
</protein>
<accession>A0A1S4BQM9</accession>
<dbReference type="AlphaFoldDB" id="A0A1S4BQM9"/>
<organism evidence="1">
    <name type="scientific">Nicotiana tabacum</name>
    <name type="common">Common tobacco</name>
    <dbReference type="NCBI Taxonomy" id="4097"/>
    <lineage>
        <taxon>Eukaryota</taxon>
        <taxon>Viridiplantae</taxon>
        <taxon>Streptophyta</taxon>
        <taxon>Embryophyta</taxon>
        <taxon>Tracheophyta</taxon>
        <taxon>Spermatophyta</taxon>
        <taxon>Magnoliopsida</taxon>
        <taxon>eudicotyledons</taxon>
        <taxon>Gunneridae</taxon>
        <taxon>Pentapetalae</taxon>
        <taxon>asterids</taxon>
        <taxon>lamiids</taxon>
        <taxon>Solanales</taxon>
        <taxon>Solanaceae</taxon>
        <taxon>Nicotianoideae</taxon>
        <taxon>Nicotianeae</taxon>
        <taxon>Nicotiana</taxon>
    </lineage>
</organism>
<dbReference type="PaxDb" id="4097-A0A1S4BQM9"/>